<organism evidence="1 2">
    <name type="scientific">Yersinia similis</name>
    <dbReference type="NCBI Taxonomy" id="367190"/>
    <lineage>
        <taxon>Bacteria</taxon>
        <taxon>Pseudomonadati</taxon>
        <taxon>Pseudomonadota</taxon>
        <taxon>Gammaproteobacteria</taxon>
        <taxon>Enterobacterales</taxon>
        <taxon>Yersiniaceae</taxon>
        <taxon>Yersinia</taxon>
    </lineage>
</organism>
<keyword evidence="2" id="KW-1185">Reference proteome</keyword>
<proteinExistence type="predicted"/>
<evidence type="ECO:0000313" key="2">
    <source>
        <dbReference type="Proteomes" id="UP000019439"/>
    </source>
</evidence>
<sequence>MPVWGNPAGIFMTENTHFQCKTSHSSFSGFRVRCHSSNQNNILINKLNEKIINNTLSSKDILIRARTIIFL</sequence>
<accession>A0ABN4CT66</accession>
<dbReference type="EMBL" id="CP007230">
    <property type="protein sequence ID" value="AHK20799.1"/>
    <property type="molecule type" value="Genomic_DNA"/>
</dbReference>
<gene>
    <name evidence="1" type="ORF">BF17_17015</name>
</gene>
<reference evidence="1 2" key="1">
    <citation type="journal article" date="2014" name="Genome Announc.">
        <title>Genome Sequence of Yersinia similis Y228T, a Member of the Yersinia pseudotuberculosis Complex.</title>
        <authorList>
            <person name="Sprague L.D."/>
            <person name="Neubauer H."/>
        </authorList>
    </citation>
    <scope>NUCLEOTIDE SEQUENCE [LARGE SCALE GENOMIC DNA]</scope>
    <source>
        <strain evidence="1 2">228</strain>
    </source>
</reference>
<evidence type="ECO:0000313" key="1">
    <source>
        <dbReference type="EMBL" id="AHK20799.1"/>
    </source>
</evidence>
<name>A0ABN4CT66_9GAMM</name>
<protein>
    <submittedName>
        <fullName evidence="1">Penicillin-binding protein</fullName>
    </submittedName>
</protein>
<dbReference type="Proteomes" id="UP000019439">
    <property type="component" value="Chromosome"/>
</dbReference>